<dbReference type="OrthoDB" id="9759709at2"/>
<dbReference type="Proteomes" id="UP000182360">
    <property type="component" value="Unassembled WGS sequence"/>
</dbReference>
<evidence type="ECO:0000313" key="4">
    <source>
        <dbReference type="EMBL" id="SEP68389.1"/>
    </source>
</evidence>
<name>A0A1H8ZVB9_9SPIR</name>
<dbReference type="RefSeq" id="WP_074639908.1">
    <property type="nucleotide sequence ID" value="NZ_AP025286.1"/>
</dbReference>
<keyword evidence="2" id="KW-0808">Transferase</keyword>
<dbReference type="EMBL" id="FOFU01000001">
    <property type="protein sequence ID" value="SEP68389.1"/>
    <property type="molecule type" value="Genomic_DNA"/>
</dbReference>
<comment type="similarity">
    <text evidence="3">Belongs to the glycosyl hydrolase 130 family.</text>
</comment>
<keyword evidence="5" id="KW-1185">Reference proteome</keyword>
<evidence type="ECO:0000313" key="5">
    <source>
        <dbReference type="Proteomes" id="UP000182360"/>
    </source>
</evidence>
<dbReference type="GO" id="GO:0016757">
    <property type="term" value="F:glycosyltransferase activity"/>
    <property type="evidence" value="ECO:0007669"/>
    <property type="project" value="UniProtKB-KW"/>
</dbReference>
<keyword evidence="1" id="KW-0328">Glycosyltransferase</keyword>
<dbReference type="SUPFAM" id="SSF75005">
    <property type="entry name" value="Arabinanase/levansucrase/invertase"/>
    <property type="match status" value="1"/>
</dbReference>
<dbReference type="InterPro" id="IPR007184">
    <property type="entry name" value="Mannoside_phosphorylase"/>
</dbReference>
<dbReference type="InterPro" id="IPR023296">
    <property type="entry name" value="Glyco_hydro_beta-prop_sf"/>
</dbReference>
<sequence length="339" mass="38323">MAKIISGGNLPNIPWQDKPKDSWLPIWRYDANPVIGRNPFPGMARIFNSAVIPWEGKFKGVFRSEDPTGNPFLYLGDSEDGIHWEFQREKIHMHDPDGTPHDPYYAYDPRCVKVDDTYYIMWCGDFDGASIGVASTKDFKDFTRLENPFLPFNRNAVLFPKKIDGKFAMLSRPSDSGHTPFGDILLSYSPDMKYWGEHRLVMQKGGGAWWEGLKIGAGPAPIETDEGWLLFFHGVCQTCNGYVYSFSAAILDHDKPSIVKYRCKNYMLTPELPYETTGFVDNVCFPVAALTDQATGRIAIYYGCADTVVGLCFTTVDEAVKYVKEHNELNGLDKDEGRF</sequence>
<accession>A0A1H8ZVB9</accession>
<evidence type="ECO:0000256" key="2">
    <source>
        <dbReference type="ARBA" id="ARBA00022679"/>
    </source>
</evidence>
<dbReference type="Pfam" id="PF04041">
    <property type="entry name" value="Glyco_hydro_130"/>
    <property type="match status" value="1"/>
</dbReference>
<dbReference type="PANTHER" id="PTHR34106">
    <property type="entry name" value="GLYCOSIDASE"/>
    <property type="match status" value="1"/>
</dbReference>
<dbReference type="Gene3D" id="2.115.10.20">
    <property type="entry name" value="Glycosyl hydrolase domain, family 43"/>
    <property type="match status" value="1"/>
</dbReference>
<reference evidence="4 5" key="1">
    <citation type="submission" date="2016-10" db="EMBL/GenBank/DDBJ databases">
        <authorList>
            <person name="de Groot N.N."/>
        </authorList>
    </citation>
    <scope>NUCLEOTIDE SEQUENCE [LARGE SCALE GENOMIC DNA]</scope>
    <source>
        <strain evidence="4 5">B25</strain>
    </source>
</reference>
<dbReference type="PANTHER" id="PTHR34106:SF1">
    <property type="entry name" value="1,4-BETA-MANNOSYL-N-ACETYLGLUCOSAMINE PHOSPHORYLASE"/>
    <property type="match status" value="1"/>
</dbReference>
<evidence type="ECO:0000256" key="3">
    <source>
        <dbReference type="ARBA" id="ARBA00024356"/>
    </source>
</evidence>
<dbReference type="PIRSF" id="PIRSF016202">
    <property type="entry name" value="PH1107"/>
    <property type="match status" value="1"/>
</dbReference>
<gene>
    <name evidence="4" type="ORF">SAMN04487977_101106</name>
</gene>
<evidence type="ECO:0000256" key="1">
    <source>
        <dbReference type="ARBA" id="ARBA00022676"/>
    </source>
</evidence>
<organism evidence="4 5">
    <name type="scientific">Treponema bryantii</name>
    <dbReference type="NCBI Taxonomy" id="163"/>
    <lineage>
        <taxon>Bacteria</taxon>
        <taxon>Pseudomonadati</taxon>
        <taxon>Spirochaetota</taxon>
        <taxon>Spirochaetia</taxon>
        <taxon>Spirochaetales</taxon>
        <taxon>Treponemataceae</taxon>
        <taxon>Treponema</taxon>
    </lineage>
</organism>
<dbReference type="eggNOG" id="COG2152">
    <property type="taxonomic scope" value="Bacteria"/>
</dbReference>
<proteinExistence type="inferred from homology"/>
<protein>
    <submittedName>
        <fullName evidence="4">Beta-1,4-mannooligosaccharide/beta-1,4-mannosyl-N-acetylglucosamine phosphorylase</fullName>
    </submittedName>
</protein>
<dbReference type="AlphaFoldDB" id="A0A1H8ZVB9"/>
<dbReference type="STRING" id="163.SAMN04487775_10886"/>
<dbReference type="CDD" id="cd08993">
    <property type="entry name" value="GH130"/>
    <property type="match status" value="1"/>
</dbReference>